<accession>A0A975GVL3</accession>
<proteinExistence type="predicted"/>
<dbReference type="KEGG" id="bgoe:IFJ75_00975"/>
<sequence length="130" mass="14265">MSMFVDPASGETWAAFRDDQDAVEKEDPGDPLSPCARDAIGCFRTTVGPPLLSALPPPDFLNGAFRYSARPRRYWAMPCNEISAISDRGATISVVCPTVGLVEFSFDVPGSESPVERYQWKSMNGLFAQR</sequence>
<organism evidence="1 2">
    <name type="scientific">Brevundimonas goettingensis</name>
    <dbReference type="NCBI Taxonomy" id="2774190"/>
    <lineage>
        <taxon>Bacteria</taxon>
        <taxon>Pseudomonadati</taxon>
        <taxon>Pseudomonadota</taxon>
        <taxon>Alphaproteobacteria</taxon>
        <taxon>Caulobacterales</taxon>
        <taxon>Caulobacteraceae</taxon>
        <taxon>Brevundimonas</taxon>
    </lineage>
</organism>
<name>A0A975GVL3_9CAUL</name>
<protein>
    <submittedName>
        <fullName evidence="1">Uncharacterized protein</fullName>
    </submittedName>
</protein>
<evidence type="ECO:0000313" key="2">
    <source>
        <dbReference type="Proteomes" id="UP000663918"/>
    </source>
</evidence>
<dbReference type="EMBL" id="CP062222">
    <property type="protein sequence ID" value="QTC91542.1"/>
    <property type="molecule type" value="Genomic_DNA"/>
</dbReference>
<dbReference type="Proteomes" id="UP000663918">
    <property type="component" value="Chromosome"/>
</dbReference>
<dbReference type="AlphaFoldDB" id="A0A975GVL3"/>
<keyword evidence="2" id="KW-1185">Reference proteome</keyword>
<reference evidence="1" key="1">
    <citation type="submission" date="2020-09" db="EMBL/GenBank/DDBJ databases">
        <title>Brevundimonas sp. LVF2 isolated from a puddle in Goettingen, Germany.</title>
        <authorList>
            <person name="Friedrich I."/>
            <person name="Klassen A."/>
            <person name="Hannes N."/>
            <person name="Schneider D."/>
            <person name="Hertel R."/>
            <person name="Daniel R."/>
        </authorList>
    </citation>
    <scope>NUCLEOTIDE SEQUENCE</scope>
    <source>
        <strain evidence="1">LVF2</strain>
    </source>
</reference>
<evidence type="ECO:0000313" key="1">
    <source>
        <dbReference type="EMBL" id="QTC91542.1"/>
    </source>
</evidence>
<dbReference type="RefSeq" id="WP_207870720.1">
    <property type="nucleotide sequence ID" value="NZ_CP062222.1"/>
</dbReference>
<gene>
    <name evidence="1" type="ORF">IFJ75_00975</name>
</gene>